<evidence type="ECO:0000313" key="3">
    <source>
        <dbReference type="Proteomes" id="UP000789759"/>
    </source>
</evidence>
<evidence type="ECO:0000256" key="1">
    <source>
        <dbReference type="SAM" id="MobiDB-lite"/>
    </source>
</evidence>
<organism evidence="2 3">
    <name type="scientific">Cetraspora pellucida</name>
    <dbReference type="NCBI Taxonomy" id="1433469"/>
    <lineage>
        <taxon>Eukaryota</taxon>
        <taxon>Fungi</taxon>
        <taxon>Fungi incertae sedis</taxon>
        <taxon>Mucoromycota</taxon>
        <taxon>Glomeromycotina</taxon>
        <taxon>Glomeromycetes</taxon>
        <taxon>Diversisporales</taxon>
        <taxon>Gigasporaceae</taxon>
        <taxon>Cetraspora</taxon>
    </lineage>
</organism>
<feature type="compositionally biased region" description="Basic and acidic residues" evidence="1">
    <location>
        <begin position="52"/>
        <end position="61"/>
    </location>
</feature>
<feature type="compositionally biased region" description="Low complexity" evidence="1">
    <location>
        <begin position="75"/>
        <end position="90"/>
    </location>
</feature>
<name>A0A9N9BU73_9GLOM</name>
<feature type="compositionally biased region" description="Polar residues" evidence="1">
    <location>
        <begin position="320"/>
        <end position="348"/>
    </location>
</feature>
<feature type="region of interest" description="Disordered" evidence="1">
    <location>
        <begin position="1"/>
        <end position="177"/>
    </location>
</feature>
<evidence type="ECO:0000313" key="2">
    <source>
        <dbReference type="EMBL" id="CAG8576143.1"/>
    </source>
</evidence>
<feature type="compositionally biased region" description="Polar residues" evidence="1">
    <location>
        <begin position="98"/>
        <end position="109"/>
    </location>
</feature>
<proteinExistence type="predicted"/>
<reference evidence="2" key="1">
    <citation type="submission" date="2021-06" db="EMBL/GenBank/DDBJ databases">
        <authorList>
            <person name="Kallberg Y."/>
            <person name="Tangrot J."/>
            <person name="Rosling A."/>
        </authorList>
    </citation>
    <scope>NUCLEOTIDE SEQUENCE</scope>
    <source>
        <strain evidence="2">FL966</strain>
    </source>
</reference>
<feature type="compositionally biased region" description="Basic and acidic residues" evidence="1">
    <location>
        <begin position="10"/>
        <end position="29"/>
    </location>
</feature>
<keyword evidence="3" id="KW-1185">Reference proteome</keyword>
<feature type="region of interest" description="Disordered" evidence="1">
    <location>
        <begin position="317"/>
        <end position="348"/>
    </location>
</feature>
<feature type="compositionally biased region" description="Polar residues" evidence="1">
    <location>
        <begin position="119"/>
        <end position="165"/>
    </location>
</feature>
<protein>
    <submittedName>
        <fullName evidence="2">10068_t:CDS:1</fullName>
    </submittedName>
</protein>
<accession>A0A9N9BU73</accession>
<sequence>MSYNNNDSHLPNEKQMETDSIGDSHEKTQEYTQSLNHKRTQEKSQEYTQSLNDKKNQEKAQEYTQSLNDEPNIGEQSQPQEQHQQIYYPIETKHNLGEDQNISGPSQSHEPTETKHEQFGQNISQQDAYSLEQISPDSAEKNVQASYSDSTKLSTVNDSQSNKVSSPAFDETQDNTVTTVVDQRSYSPSNIETISQSVTYQQQQDSSKISHTQFSTISDVNDTVSRSVSPQNLNTTTIPLQNISSVPHQNTKYSSPLHPVVAHPLNTQPPVYFTSPSNIQPYNMSSSSGSSNYYQQTLRQSYNASSASWVYKELPPLPPQTDQNSIDPSSTQIQIDNNKQPTVDVSNSSQHKRSFIQIKSLNQIWTMPLFSDGHENYRSL</sequence>
<gene>
    <name evidence="2" type="ORF">CPELLU_LOCUS5873</name>
</gene>
<dbReference type="AlphaFoldDB" id="A0A9N9BU73"/>
<dbReference type="EMBL" id="CAJVQA010003506">
    <property type="protein sequence ID" value="CAG8576143.1"/>
    <property type="molecule type" value="Genomic_DNA"/>
</dbReference>
<comment type="caution">
    <text evidence="2">The sequence shown here is derived from an EMBL/GenBank/DDBJ whole genome shotgun (WGS) entry which is preliminary data.</text>
</comment>
<dbReference type="Proteomes" id="UP000789759">
    <property type="component" value="Unassembled WGS sequence"/>
</dbReference>